<protein>
    <submittedName>
        <fullName evidence="1">VM domain-containing protein</fullName>
    </submittedName>
</protein>
<sequence length="124" mass="12517">MKFILVAATVLLAIGSSQANYPVAKGYGKPAPHYGGGGHGGHVPCGANLLFSCNPNVAHVPCVPAHGHEGGGYHHAAPAHHAPAPAYHAPAHHAPAPAYHAPAHHAPAPAYHAPVHHAPAAAKY</sequence>
<proteinExistence type="predicted"/>
<reference evidence="1" key="1">
    <citation type="submission" date="2022-08" db="UniProtKB">
        <authorList>
            <consortium name="EnsemblMetazoa"/>
        </authorList>
    </citation>
    <scope>IDENTIFICATION</scope>
    <source>
        <strain evidence="1">EBRO</strain>
    </source>
</reference>
<organism evidence="1">
    <name type="scientific">Anopheles atroparvus</name>
    <name type="common">European mosquito</name>
    <dbReference type="NCBI Taxonomy" id="41427"/>
    <lineage>
        <taxon>Eukaryota</taxon>
        <taxon>Metazoa</taxon>
        <taxon>Ecdysozoa</taxon>
        <taxon>Arthropoda</taxon>
        <taxon>Hexapoda</taxon>
        <taxon>Insecta</taxon>
        <taxon>Pterygota</taxon>
        <taxon>Neoptera</taxon>
        <taxon>Endopterygota</taxon>
        <taxon>Diptera</taxon>
        <taxon>Nematocera</taxon>
        <taxon>Culicoidea</taxon>
        <taxon>Culicidae</taxon>
        <taxon>Anophelinae</taxon>
        <taxon>Anopheles</taxon>
    </lineage>
</organism>
<name>A0A182J6T7_ANOAO</name>
<dbReference type="AlphaFoldDB" id="A0A182J6T7"/>
<accession>A0A182J6T7</accession>
<dbReference type="VEuPathDB" id="VectorBase:AATE012458"/>
<dbReference type="EnsemblMetazoa" id="AATE012458-RA">
    <property type="protein sequence ID" value="AATE012458-PA.1"/>
    <property type="gene ID" value="AATE012458"/>
</dbReference>
<evidence type="ECO:0000313" key="1">
    <source>
        <dbReference type="EnsemblMetazoa" id="AATE012458-PA.1"/>
    </source>
</evidence>